<dbReference type="SUPFAM" id="SSF47384">
    <property type="entry name" value="Homodimeric domain of signal transducing histidine kinase"/>
    <property type="match status" value="1"/>
</dbReference>
<dbReference type="InterPro" id="IPR004358">
    <property type="entry name" value="Sig_transdc_His_kin-like_C"/>
</dbReference>
<dbReference type="PRINTS" id="PR00344">
    <property type="entry name" value="BCTRLSENSOR"/>
</dbReference>
<dbReference type="SUPFAM" id="SSF55874">
    <property type="entry name" value="ATPase domain of HSP90 chaperone/DNA topoisomerase II/histidine kinase"/>
    <property type="match status" value="1"/>
</dbReference>
<evidence type="ECO:0000313" key="12">
    <source>
        <dbReference type="EMBL" id="PLW86004.1"/>
    </source>
</evidence>
<comment type="subcellular location">
    <subcellularLocation>
        <location evidence="2">Cell membrane</location>
        <topology evidence="2">Multi-pass membrane protein</topology>
    </subcellularLocation>
</comment>
<dbReference type="AlphaFoldDB" id="A0AAP8ME55"/>
<dbReference type="GO" id="GO:0000155">
    <property type="term" value="F:phosphorelay sensor kinase activity"/>
    <property type="evidence" value="ECO:0007669"/>
    <property type="project" value="InterPro"/>
</dbReference>
<evidence type="ECO:0000259" key="11">
    <source>
        <dbReference type="PROSITE" id="PS50109"/>
    </source>
</evidence>
<evidence type="ECO:0000313" key="13">
    <source>
        <dbReference type="Proteomes" id="UP000235162"/>
    </source>
</evidence>
<comment type="caution">
    <text evidence="12">The sequence shown here is derived from an EMBL/GenBank/DDBJ whole genome shotgun (WGS) entry which is preliminary data.</text>
</comment>
<dbReference type="GO" id="GO:0005524">
    <property type="term" value="F:ATP binding"/>
    <property type="evidence" value="ECO:0007669"/>
    <property type="project" value="UniProtKB-KW"/>
</dbReference>
<dbReference type="EMBL" id="PKUR01000002">
    <property type="protein sequence ID" value="PLW86004.1"/>
    <property type="molecule type" value="Genomic_DNA"/>
</dbReference>
<evidence type="ECO:0000256" key="8">
    <source>
        <dbReference type="ARBA" id="ARBA00022777"/>
    </source>
</evidence>
<feature type="transmembrane region" description="Helical" evidence="10">
    <location>
        <begin position="125"/>
        <end position="142"/>
    </location>
</feature>
<sequence>MNTIVAKPASPSLENLRSLLIIRSIALLGQIGVLCYVLYSSRTTEDLWGMTASLAVLGLFTMATFWRSHQAWPVSDGEFLAQLLIDVGAWTVLMYFTGGANNPFISYYIVPLVISAAVLPWRHTWLVAVASLAAYSLLLYYYRPFPLFTPHAHMGHDSNANVHILGMWFNFLFSAGLITYFVVRMAAQLRQQEARAVAQREDQLRNDQIMAVASLAAGTAHELGTPMSTMTVLLDEMLADDELSGQAREDCELLQAQLQLCRNTLTDLTRTAELKTTTQSQPLPVDAFVAHSVERWAVRRPNIQYQTRILVAGKAPQIPFDPTLAQAFENLLNNAADAGSERVEVSLSWDARNASIEVRDWGEGISPDLLEDIGKPIIRTSRNGLGIGLLLSHATVERYGGRVELRNAEDTGAIATLTLPLLEAGRE</sequence>
<evidence type="ECO:0000256" key="10">
    <source>
        <dbReference type="SAM" id="Phobius"/>
    </source>
</evidence>
<keyword evidence="8 12" id="KW-0418">Kinase</keyword>
<keyword evidence="6" id="KW-0808">Transferase</keyword>
<evidence type="ECO:0000256" key="6">
    <source>
        <dbReference type="ARBA" id="ARBA00022679"/>
    </source>
</evidence>
<dbReference type="RefSeq" id="WP_084198661.1">
    <property type="nucleotide sequence ID" value="NZ_BMYL01000002.1"/>
</dbReference>
<comment type="catalytic activity">
    <reaction evidence="1">
        <text>ATP + protein L-histidine = ADP + protein N-phospho-L-histidine.</text>
        <dbReference type="EC" id="2.7.13.3"/>
    </reaction>
</comment>
<dbReference type="Pfam" id="PF02518">
    <property type="entry name" value="HATPase_c"/>
    <property type="match status" value="1"/>
</dbReference>
<dbReference type="PANTHER" id="PTHR44936:SF10">
    <property type="entry name" value="SENSOR PROTEIN RSTB"/>
    <property type="match status" value="1"/>
</dbReference>
<gene>
    <name evidence="12" type="ORF">C0029_06005</name>
</gene>
<evidence type="ECO:0000256" key="9">
    <source>
        <dbReference type="ARBA" id="ARBA00022840"/>
    </source>
</evidence>
<keyword evidence="10" id="KW-1133">Transmembrane helix</keyword>
<proteinExistence type="predicted"/>
<evidence type="ECO:0000256" key="7">
    <source>
        <dbReference type="ARBA" id="ARBA00022741"/>
    </source>
</evidence>
<dbReference type="InterPro" id="IPR003661">
    <property type="entry name" value="HisK_dim/P_dom"/>
</dbReference>
<name>A0AAP8ME55_9GAMM</name>
<dbReference type="GO" id="GO:0005886">
    <property type="term" value="C:plasma membrane"/>
    <property type="evidence" value="ECO:0007669"/>
    <property type="project" value="UniProtKB-SubCell"/>
</dbReference>
<feature type="transmembrane region" description="Helical" evidence="10">
    <location>
        <begin position="162"/>
        <end position="183"/>
    </location>
</feature>
<dbReference type="SMART" id="SM00387">
    <property type="entry name" value="HATPase_c"/>
    <property type="match status" value="1"/>
</dbReference>
<reference evidence="12 13" key="1">
    <citation type="submission" date="2018-01" db="EMBL/GenBank/DDBJ databases">
        <title>The draft genome sequence of Halioglobus japonicus S1-36.</title>
        <authorList>
            <person name="Du Z.-J."/>
            <person name="Shi M.-J."/>
        </authorList>
    </citation>
    <scope>NUCLEOTIDE SEQUENCE [LARGE SCALE GENOMIC DNA]</scope>
    <source>
        <strain evidence="12 13">S1-36</strain>
    </source>
</reference>
<keyword evidence="9" id="KW-0067">ATP-binding</keyword>
<evidence type="ECO:0000256" key="3">
    <source>
        <dbReference type="ARBA" id="ARBA00012438"/>
    </source>
</evidence>
<keyword evidence="7" id="KW-0547">Nucleotide-binding</keyword>
<protein>
    <recommendedName>
        <fullName evidence="3">histidine kinase</fullName>
        <ecNumber evidence="3">2.7.13.3</ecNumber>
    </recommendedName>
</protein>
<feature type="domain" description="Histidine kinase" evidence="11">
    <location>
        <begin position="218"/>
        <end position="423"/>
    </location>
</feature>
<dbReference type="EC" id="2.7.13.3" evidence="3"/>
<accession>A0AAP8ME55</accession>
<evidence type="ECO:0000256" key="4">
    <source>
        <dbReference type="ARBA" id="ARBA00022475"/>
    </source>
</evidence>
<dbReference type="KEGG" id="hja:BST95_06945"/>
<keyword evidence="13" id="KW-1185">Reference proteome</keyword>
<dbReference type="InterPro" id="IPR036097">
    <property type="entry name" value="HisK_dim/P_sf"/>
</dbReference>
<evidence type="ECO:0000256" key="2">
    <source>
        <dbReference type="ARBA" id="ARBA00004651"/>
    </source>
</evidence>
<keyword evidence="10" id="KW-0472">Membrane</keyword>
<keyword evidence="10" id="KW-0812">Transmembrane</keyword>
<keyword evidence="4" id="KW-1003">Cell membrane</keyword>
<dbReference type="InterPro" id="IPR050980">
    <property type="entry name" value="2C_sensor_his_kinase"/>
</dbReference>
<dbReference type="InterPro" id="IPR005467">
    <property type="entry name" value="His_kinase_dom"/>
</dbReference>
<dbReference type="Gene3D" id="3.30.565.10">
    <property type="entry name" value="Histidine kinase-like ATPase, C-terminal domain"/>
    <property type="match status" value="1"/>
</dbReference>
<evidence type="ECO:0000256" key="1">
    <source>
        <dbReference type="ARBA" id="ARBA00000085"/>
    </source>
</evidence>
<organism evidence="12 13">
    <name type="scientific">Halioglobus japonicus</name>
    <dbReference type="NCBI Taxonomy" id="930805"/>
    <lineage>
        <taxon>Bacteria</taxon>
        <taxon>Pseudomonadati</taxon>
        <taxon>Pseudomonadota</taxon>
        <taxon>Gammaproteobacteria</taxon>
        <taxon>Cellvibrionales</taxon>
        <taxon>Halieaceae</taxon>
        <taxon>Halioglobus</taxon>
    </lineage>
</organism>
<dbReference type="InterPro" id="IPR003594">
    <property type="entry name" value="HATPase_dom"/>
</dbReference>
<evidence type="ECO:0000256" key="5">
    <source>
        <dbReference type="ARBA" id="ARBA00022553"/>
    </source>
</evidence>
<keyword evidence="5" id="KW-0597">Phosphoprotein</keyword>
<dbReference type="InterPro" id="IPR036890">
    <property type="entry name" value="HATPase_C_sf"/>
</dbReference>
<dbReference type="Proteomes" id="UP000235162">
    <property type="component" value="Unassembled WGS sequence"/>
</dbReference>
<dbReference type="PROSITE" id="PS50109">
    <property type="entry name" value="HIS_KIN"/>
    <property type="match status" value="1"/>
</dbReference>
<feature type="transmembrane region" description="Helical" evidence="10">
    <location>
        <begin position="47"/>
        <end position="67"/>
    </location>
</feature>
<dbReference type="PANTHER" id="PTHR44936">
    <property type="entry name" value="SENSOR PROTEIN CREC"/>
    <property type="match status" value="1"/>
</dbReference>
<feature type="transmembrane region" description="Helical" evidence="10">
    <location>
        <begin position="20"/>
        <end position="41"/>
    </location>
</feature>
<dbReference type="Pfam" id="PF25323">
    <property type="entry name" value="6TM_PilS"/>
    <property type="match status" value="1"/>
</dbReference>
<dbReference type="CDD" id="cd00082">
    <property type="entry name" value="HisKA"/>
    <property type="match status" value="1"/>
</dbReference>